<dbReference type="RefSeq" id="WP_244362234.1">
    <property type="nucleotide sequence ID" value="NZ_AP025593.1"/>
</dbReference>
<dbReference type="EMBL" id="AP025593">
    <property type="protein sequence ID" value="BDG16963.1"/>
    <property type="molecule type" value="Genomic_DNA"/>
</dbReference>
<evidence type="ECO:0008006" key="3">
    <source>
        <dbReference type="Google" id="ProtNLM"/>
    </source>
</evidence>
<name>A0ABM7XKU8_THEBO</name>
<sequence>MGSKELYTRVKLGKTLPCPRCGSTEVESRGRVGVEGVWPDVMLVRRYRCKSCGLTYESAEVALALIPPSSSGEL</sequence>
<reference evidence="1 2" key="1">
    <citation type="journal article" date="2022" name="Microbiol. Resour. Announc.">
        <title>Complete Genome Sequences of Thermus Strains Isolated from Senami Hot Spring in Japan.</title>
        <authorList>
            <person name="Miyazaki K."/>
        </authorList>
    </citation>
    <scope>NUCLEOTIDE SEQUENCE [LARGE SCALE GENOMIC DNA]</scope>
    <source>
        <strain evidence="1 2">SNM4-1</strain>
    </source>
</reference>
<organism evidence="1 2">
    <name type="scientific">Thermus brockianus</name>
    <dbReference type="NCBI Taxonomy" id="56956"/>
    <lineage>
        <taxon>Bacteria</taxon>
        <taxon>Thermotogati</taxon>
        <taxon>Deinococcota</taxon>
        <taxon>Deinococci</taxon>
        <taxon>Thermales</taxon>
        <taxon>Thermaceae</taxon>
        <taxon>Thermus</taxon>
    </lineage>
</organism>
<evidence type="ECO:0000313" key="1">
    <source>
        <dbReference type="EMBL" id="BDG16963.1"/>
    </source>
</evidence>
<gene>
    <name evidence="1" type="ORF">TbrSNM41_16970</name>
</gene>
<proteinExistence type="predicted"/>
<dbReference type="Proteomes" id="UP000831120">
    <property type="component" value="Chromosome"/>
</dbReference>
<keyword evidence="2" id="KW-1185">Reference proteome</keyword>
<accession>A0ABM7XKU8</accession>
<protein>
    <recommendedName>
        <fullName evidence="3">Transposase</fullName>
    </recommendedName>
</protein>
<evidence type="ECO:0000313" key="2">
    <source>
        <dbReference type="Proteomes" id="UP000831120"/>
    </source>
</evidence>